<gene>
    <name evidence="7" type="ORF">K4G66_17600</name>
</gene>
<dbReference type="GO" id="GO:0016020">
    <property type="term" value="C:membrane"/>
    <property type="evidence" value="ECO:0007669"/>
    <property type="project" value="UniProtKB-SubCell"/>
</dbReference>
<name>A0AA49JC02_9BACT</name>
<evidence type="ECO:0000256" key="1">
    <source>
        <dbReference type="ARBA" id="ARBA00004141"/>
    </source>
</evidence>
<dbReference type="AlphaFoldDB" id="A0AA49JC02"/>
<reference evidence="7" key="2">
    <citation type="journal article" date="2024" name="Antonie Van Leeuwenhoek">
        <title>Roseihalotalea indica gen. nov., sp. nov., a halophilic Bacteroidetes from mesopelagic Southwest Indian Ocean with higher carbohydrate metabolic potential.</title>
        <authorList>
            <person name="Chen B."/>
            <person name="Zhang M."/>
            <person name="Lin D."/>
            <person name="Ye J."/>
            <person name="Tang K."/>
        </authorList>
    </citation>
    <scope>NUCLEOTIDE SEQUENCE</scope>
    <source>
        <strain evidence="7">TK19036</strain>
    </source>
</reference>
<dbReference type="InterPro" id="IPR006977">
    <property type="entry name" value="Yip1_dom"/>
</dbReference>
<keyword evidence="3 5" id="KW-1133">Transmembrane helix</keyword>
<keyword evidence="4 5" id="KW-0472">Membrane</keyword>
<feature type="transmembrane region" description="Helical" evidence="5">
    <location>
        <begin position="72"/>
        <end position="93"/>
    </location>
</feature>
<evidence type="ECO:0000256" key="2">
    <source>
        <dbReference type="ARBA" id="ARBA00022692"/>
    </source>
</evidence>
<dbReference type="EMBL" id="CP120682">
    <property type="protein sequence ID" value="WKN34196.1"/>
    <property type="molecule type" value="Genomic_DNA"/>
</dbReference>
<sequence>MEEVRDNIQYEESSVNESNLFISIWTKPTQTLAYILKHCPEKYVMPLLILGGIVRAIGRATMKDMGDKMPTIGVLAMAIIFGGALGWITYYIYAWGMSATGKWLKGNAEPSEFRTIIAWALVPTVCSLILLVPELMIFGDDLFRSQISNTSTFYSIMWSVFGVLEIILGIWTMVILIKGISLIQKFNTGKSVLNMILPGLVIIIPLIIIGLLIRSVG</sequence>
<comment type="subcellular location">
    <subcellularLocation>
        <location evidence="1">Membrane</location>
        <topology evidence="1">Multi-pass membrane protein</topology>
    </subcellularLocation>
</comment>
<accession>A0AA49JC02</accession>
<organism evidence="7">
    <name type="scientific">Roseihalotalea indica</name>
    <dbReference type="NCBI Taxonomy" id="2867963"/>
    <lineage>
        <taxon>Bacteria</taxon>
        <taxon>Pseudomonadati</taxon>
        <taxon>Bacteroidota</taxon>
        <taxon>Cytophagia</taxon>
        <taxon>Cytophagales</taxon>
        <taxon>Catalimonadaceae</taxon>
        <taxon>Roseihalotalea</taxon>
    </lineage>
</organism>
<feature type="transmembrane region" description="Helical" evidence="5">
    <location>
        <begin position="113"/>
        <end position="132"/>
    </location>
</feature>
<feature type="transmembrane region" description="Helical" evidence="5">
    <location>
        <begin position="192"/>
        <end position="213"/>
    </location>
</feature>
<evidence type="ECO:0000256" key="4">
    <source>
        <dbReference type="ARBA" id="ARBA00023136"/>
    </source>
</evidence>
<keyword evidence="2 5" id="KW-0812">Transmembrane</keyword>
<feature type="transmembrane region" description="Helical" evidence="5">
    <location>
        <begin position="153"/>
        <end position="180"/>
    </location>
</feature>
<feature type="transmembrane region" description="Helical" evidence="5">
    <location>
        <begin position="43"/>
        <end position="60"/>
    </location>
</feature>
<evidence type="ECO:0000313" key="7">
    <source>
        <dbReference type="EMBL" id="WKN34196.1"/>
    </source>
</evidence>
<evidence type="ECO:0000256" key="5">
    <source>
        <dbReference type="SAM" id="Phobius"/>
    </source>
</evidence>
<evidence type="ECO:0000256" key="3">
    <source>
        <dbReference type="ARBA" id="ARBA00022989"/>
    </source>
</evidence>
<proteinExistence type="predicted"/>
<dbReference type="Pfam" id="PF04893">
    <property type="entry name" value="Yip1"/>
    <property type="match status" value="1"/>
</dbReference>
<reference evidence="7" key="1">
    <citation type="journal article" date="2023" name="Comput. Struct. Biotechnol. J.">
        <title>Discovery of a novel marine Bacteroidetes with a rich repertoire of carbohydrate-active enzymes.</title>
        <authorList>
            <person name="Chen B."/>
            <person name="Liu G."/>
            <person name="Chen Q."/>
            <person name="Wang H."/>
            <person name="Liu L."/>
            <person name="Tang K."/>
        </authorList>
    </citation>
    <scope>NUCLEOTIDE SEQUENCE</scope>
    <source>
        <strain evidence="7">TK19036</strain>
    </source>
</reference>
<feature type="domain" description="Yip1" evidence="6">
    <location>
        <begin position="23"/>
        <end position="208"/>
    </location>
</feature>
<evidence type="ECO:0000259" key="6">
    <source>
        <dbReference type="Pfam" id="PF04893"/>
    </source>
</evidence>
<protein>
    <submittedName>
        <fullName evidence="7">Yip1 family protein</fullName>
    </submittedName>
</protein>